<dbReference type="SUPFAM" id="SSF52922">
    <property type="entry name" value="TK C-terminal domain-like"/>
    <property type="match status" value="1"/>
</dbReference>
<keyword evidence="1" id="KW-0560">Oxidoreductase</keyword>
<dbReference type="InterPro" id="IPR002880">
    <property type="entry name" value="Pyrv_Fd/Flavodoxin_OxRdtase_N"/>
</dbReference>
<dbReference type="GO" id="GO:0016903">
    <property type="term" value="F:oxidoreductase activity, acting on the aldehyde or oxo group of donors"/>
    <property type="evidence" value="ECO:0007669"/>
    <property type="project" value="InterPro"/>
</dbReference>
<sequence length="560" mass="61533">MEGELSVVMGGEAGDGVRAAGGVLGRILNRHGLYSFLREDYQSLIRGGHNYSQVRASKEKVRSQIEEADIVVALDERSVENHEWRLMEKGKLIFDPDELEYSSEKATPLPLSSMVEEAEGIEIMKNSAAIGAISYFYDLSLEIVENVMGKVYGEKAEKNIVLAHKGHEFCKDNYEKVKDLECPDREMTPLLTGNQAISLGAVKAGLDVYIAYPMTPSTSILHFTASHQDDLGLTVVQPENEIGVINMALGSAYAGARAMVASSGGGFSLMQESMSLAGMSETPILVIECQRAGPSTGVPTYTAQSDMDLAMCFGQGEFPSIVLAPGDTEEAFYRAGEGLNLAWKYQVPVVLLSDKHLSESSMSTELELDKVSPEEAKIEKNPDSDYERYRFTEDGVSPLAFPGSPDTVVKTTSYEHIEFGYTTEDPAEIEAMQDKRKRKWGGIEKDVMRREPVKVYGDENSDKLILGWGSTKGAILEAMKLIDSPTKFVQPIYLRPFPSKIVGDYIDGASKTVCVENNATGQLAKLIRGETLKTVDEKVLKYDARPFNPPDLAKKLEVLL</sequence>
<dbReference type="GO" id="GO:0044272">
    <property type="term" value="P:sulfur compound biosynthetic process"/>
    <property type="evidence" value="ECO:0007669"/>
    <property type="project" value="UniProtKB-ARBA"/>
</dbReference>
<evidence type="ECO:0000256" key="1">
    <source>
        <dbReference type="ARBA" id="ARBA00023002"/>
    </source>
</evidence>
<evidence type="ECO:0000259" key="3">
    <source>
        <dbReference type="Pfam" id="PF01855"/>
    </source>
</evidence>
<feature type="domain" description="Pyruvate/ketoisovalerate oxidoreductase catalytic" evidence="2">
    <location>
        <begin position="13"/>
        <end position="167"/>
    </location>
</feature>
<dbReference type="Gene3D" id="3.40.920.10">
    <property type="entry name" value="Pyruvate-ferredoxin oxidoreductase, PFOR, domain III"/>
    <property type="match status" value="1"/>
</dbReference>
<evidence type="ECO:0000313" key="5">
    <source>
        <dbReference type="Proteomes" id="UP000070657"/>
    </source>
</evidence>
<dbReference type="Pfam" id="PF01558">
    <property type="entry name" value="POR"/>
    <property type="match status" value="1"/>
</dbReference>
<evidence type="ECO:0008006" key="6">
    <source>
        <dbReference type="Google" id="ProtNLM"/>
    </source>
</evidence>
<dbReference type="Proteomes" id="UP000070657">
    <property type="component" value="Unassembled WGS sequence"/>
</dbReference>
<dbReference type="Pfam" id="PF01855">
    <property type="entry name" value="POR_N"/>
    <property type="match status" value="1"/>
</dbReference>
<reference evidence="4 5" key="1">
    <citation type="journal article" date="2016" name="Sci. Rep.">
        <title>Metabolic traits of an uncultured archaeal lineage -MSBL1- from brine pools of the Red Sea.</title>
        <authorList>
            <person name="Mwirichia R."/>
            <person name="Alam I."/>
            <person name="Rashid M."/>
            <person name="Vinu M."/>
            <person name="Ba-Alawi W."/>
            <person name="Anthony Kamau A."/>
            <person name="Kamanda Ngugi D."/>
            <person name="Goker M."/>
            <person name="Klenk H.P."/>
            <person name="Bajic V."/>
            <person name="Stingl U."/>
        </authorList>
    </citation>
    <scope>NUCLEOTIDE SEQUENCE [LARGE SCALE GENOMIC DNA]</scope>
    <source>
        <strain evidence="4">SCGC-AAA259E22</strain>
    </source>
</reference>
<dbReference type="PANTHER" id="PTHR32154:SF20">
    <property type="entry name" value="2-OXOGLUTARATE OXIDOREDUCTASE SUBUNIT KORA"/>
    <property type="match status" value="1"/>
</dbReference>
<dbReference type="AlphaFoldDB" id="A0A133UEZ9"/>
<dbReference type="InterPro" id="IPR029061">
    <property type="entry name" value="THDP-binding"/>
</dbReference>
<dbReference type="PATRIC" id="fig|1698265.3.peg.751"/>
<dbReference type="EMBL" id="LHXP01000048">
    <property type="protein sequence ID" value="KXA92755.1"/>
    <property type="molecule type" value="Genomic_DNA"/>
</dbReference>
<evidence type="ECO:0000313" key="4">
    <source>
        <dbReference type="EMBL" id="KXA92755.1"/>
    </source>
</evidence>
<dbReference type="CDD" id="cd07034">
    <property type="entry name" value="TPP_PYR_PFOR_IOR-alpha_like"/>
    <property type="match status" value="1"/>
</dbReference>
<comment type="caution">
    <text evidence="4">The sequence shown here is derived from an EMBL/GenBank/DDBJ whole genome shotgun (WGS) entry which is preliminary data.</text>
</comment>
<evidence type="ECO:0000259" key="2">
    <source>
        <dbReference type="Pfam" id="PF01558"/>
    </source>
</evidence>
<dbReference type="NCBIfam" id="TIGR03710">
    <property type="entry name" value="OAFO_sf"/>
    <property type="match status" value="1"/>
</dbReference>
<dbReference type="SUPFAM" id="SSF52518">
    <property type="entry name" value="Thiamin diphosphate-binding fold (THDP-binding)"/>
    <property type="match status" value="1"/>
</dbReference>
<dbReference type="GO" id="GO:0006979">
    <property type="term" value="P:response to oxidative stress"/>
    <property type="evidence" value="ECO:0007669"/>
    <property type="project" value="TreeGrafter"/>
</dbReference>
<feature type="domain" description="Pyruvate flavodoxin/ferredoxin oxidoreductase pyrimidine binding" evidence="3">
    <location>
        <begin position="200"/>
        <end position="428"/>
    </location>
</feature>
<gene>
    <name evidence="4" type="ORF">AKJ66_03610</name>
</gene>
<dbReference type="PANTHER" id="PTHR32154">
    <property type="entry name" value="PYRUVATE-FLAVODOXIN OXIDOREDUCTASE-RELATED"/>
    <property type="match status" value="1"/>
</dbReference>
<dbReference type="InterPro" id="IPR050722">
    <property type="entry name" value="Pyruvate:ferred/Flavod_OxRd"/>
</dbReference>
<dbReference type="InterPro" id="IPR022367">
    <property type="entry name" value="2-oxoacid/accept_OxRdtase_asu"/>
</dbReference>
<dbReference type="GO" id="GO:0006082">
    <property type="term" value="P:organic acid metabolic process"/>
    <property type="evidence" value="ECO:0007669"/>
    <property type="project" value="UniProtKB-ARBA"/>
</dbReference>
<keyword evidence="5" id="KW-1185">Reference proteome</keyword>
<dbReference type="Gene3D" id="3.40.50.920">
    <property type="match status" value="1"/>
</dbReference>
<organism evidence="4 5">
    <name type="scientific">candidate division MSBL1 archaeon SCGC-AAA259E22</name>
    <dbReference type="NCBI Taxonomy" id="1698265"/>
    <lineage>
        <taxon>Archaea</taxon>
        <taxon>Methanobacteriati</taxon>
        <taxon>Methanobacteriota</taxon>
        <taxon>candidate division MSBL1</taxon>
    </lineage>
</organism>
<proteinExistence type="predicted"/>
<dbReference type="InterPro" id="IPR019752">
    <property type="entry name" value="Pyrv/ketoisovalerate_OxRed_cat"/>
</dbReference>
<dbReference type="InterPro" id="IPR002869">
    <property type="entry name" value="Pyrv_flavodox_OxRed_cen"/>
</dbReference>
<dbReference type="Gene3D" id="3.40.50.970">
    <property type="match status" value="1"/>
</dbReference>
<name>A0A133UEZ9_9EURY</name>
<protein>
    <recommendedName>
        <fullName evidence="6">Pyruvate ferredoxin oxidoreductase</fullName>
    </recommendedName>
</protein>
<dbReference type="InterPro" id="IPR009014">
    <property type="entry name" value="Transketo_C/PFOR_II"/>
</dbReference>
<accession>A0A133UEZ9</accession>
<dbReference type="SUPFAM" id="SSF53323">
    <property type="entry name" value="Pyruvate-ferredoxin oxidoreductase, PFOR, domain III"/>
    <property type="match status" value="1"/>
</dbReference>